<organism evidence="10 11">
    <name type="scientific">Gracilibacillus marinus</name>
    <dbReference type="NCBI Taxonomy" id="630535"/>
    <lineage>
        <taxon>Bacteria</taxon>
        <taxon>Bacillati</taxon>
        <taxon>Bacillota</taxon>
        <taxon>Bacilli</taxon>
        <taxon>Bacillales</taxon>
        <taxon>Bacillaceae</taxon>
        <taxon>Gracilibacillus</taxon>
    </lineage>
</organism>
<evidence type="ECO:0000256" key="6">
    <source>
        <dbReference type="ARBA" id="ARBA00023139"/>
    </source>
</evidence>
<dbReference type="Proteomes" id="UP001595880">
    <property type="component" value="Unassembled WGS sequence"/>
</dbReference>
<protein>
    <submittedName>
        <fullName evidence="10">Ger(X)C family spore germination protein</fullName>
    </submittedName>
</protein>
<name>A0ABV8VU80_9BACI</name>
<comment type="similarity">
    <text evidence="2">Belongs to the GerABKC lipoprotein family.</text>
</comment>
<dbReference type="EMBL" id="JBHSDV010000001">
    <property type="protein sequence ID" value="MFC4387110.1"/>
    <property type="molecule type" value="Genomic_DNA"/>
</dbReference>
<dbReference type="PANTHER" id="PTHR35789:SF1">
    <property type="entry name" value="SPORE GERMINATION PROTEIN B3"/>
    <property type="match status" value="1"/>
</dbReference>
<keyword evidence="5" id="KW-0472">Membrane</keyword>
<feature type="domain" description="Spore germination GerAC-like C-terminal" evidence="8">
    <location>
        <begin position="199"/>
        <end position="353"/>
    </location>
</feature>
<evidence type="ECO:0000259" key="9">
    <source>
        <dbReference type="Pfam" id="PF25198"/>
    </source>
</evidence>
<proteinExistence type="inferred from homology"/>
<evidence type="ECO:0000256" key="5">
    <source>
        <dbReference type="ARBA" id="ARBA00023136"/>
    </source>
</evidence>
<comment type="subcellular location">
    <subcellularLocation>
        <location evidence="1">Membrane</location>
        <topology evidence="1">Lipid-anchor</topology>
    </subcellularLocation>
</comment>
<dbReference type="InterPro" id="IPR038501">
    <property type="entry name" value="Spore_GerAC_C_sf"/>
</dbReference>
<evidence type="ECO:0000259" key="8">
    <source>
        <dbReference type="Pfam" id="PF05504"/>
    </source>
</evidence>
<feature type="domain" description="Spore germination protein N-terminal" evidence="9">
    <location>
        <begin position="22"/>
        <end position="188"/>
    </location>
</feature>
<dbReference type="NCBIfam" id="TIGR02887">
    <property type="entry name" value="spore_ger_x_C"/>
    <property type="match status" value="1"/>
</dbReference>
<evidence type="ECO:0000256" key="4">
    <source>
        <dbReference type="ARBA" id="ARBA00022729"/>
    </source>
</evidence>
<dbReference type="Pfam" id="PF25198">
    <property type="entry name" value="Spore_GerAC_N"/>
    <property type="match status" value="1"/>
</dbReference>
<comment type="caution">
    <text evidence="10">The sequence shown here is derived from an EMBL/GenBank/DDBJ whole genome shotgun (WGS) entry which is preliminary data.</text>
</comment>
<keyword evidence="11" id="KW-1185">Reference proteome</keyword>
<dbReference type="InterPro" id="IPR046953">
    <property type="entry name" value="Spore_GerAC-like_C"/>
</dbReference>
<keyword evidence="3" id="KW-0309">Germination</keyword>
<evidence type="ECO:0000313" key="10">
    <source>
        <dbReference type="EMBL" id="MFC4387110.1"/>
    </source>
</evidence>
<reference evidence="11" key="1">
    <citation type="journal article" date="2019" name="Int. J. Syst. Evol. Microbiol.">
        <title>The Global Catalogue of Microorganisms (GCM) 10K type strain sequencing project: providing services to taxonomists for standard genome sequencing and annotation.</title>
        <authorList>
            <consortium name="The Broad Institute Genomics Platform"/>
            <consortium name="The Broad Institute Genome Sequencing Center for Infectious Disease"/>
            <person name="Wu L."/>
            <person name="Ma J."/>
        </authorList>
    </citation>
    <scope>NUCLEOTIDE SEQUENCE [LARGE SCALE GENOMIC DNA]</scope>
    <source>
        <strain evidence="11">KACC 14058</strain>
    </source>
</reference>
<keyword evidence="4" id="KW-0732">Signal</keyword>
<accession>A0ABV8VU80</accession>
<dbReference type="RefSeq" id="WP_390198059.1">
    <property type="nucleotide sequence ID" value="NZ_JBHSDV010000001.1"/>
</dbReference>
<sequence length="357" mass="40884">MITFYFYWLSAFFCLAGCNKTRVIDDVDLLMLVGFDWIDESKEYLGTELFPRYGLSEDSHDRRVGVFSAKGYTTQQIHSNIQSKVPNKIESGKLLGIVLGEELAREGVNEVLYGISEDPNIGRGLFVAIAKGTASELLSTNYNTDHILPIFLKDLMKTQSNNSLPPVNLHQYNYSYYGEGMDPYLPILANKDNQIQLIGLGFFKGDQLTYEIDYNRLFYFRILFENSTNTEFDLLTEKIGHLSIVAIESTLKKKWVSKNKLELHVTIAGTLTESYNQKLTSFSNKAEIEGTIKKKLEKETKQLIEDLQKHDVDPLRIGASAKATFRDWQEEKWKEEYPTVEITPVITFNLKQTNIVH</sequence>
<keyword evidence="7" id="KW-0449">Lipoprotein</keyword>
<evidence type="ECO:0000256" key="3">
    <source>
        <dbReference type="ARBA" id="ARBA00022544"/>
    </source>
</evidence>
<dbReference type="Gene3D" id="3.30.300.210">
    <property type="entry name" value="Nutrient germinant receptor protein C, domain 3"/>
    <property type="match status" value="1"/>
</dbReference>
<dbReference type="PANTHER" id="PTHR35789">
    <property type="entry name" value="SPORE GERMINATION PROTEIN B3"/>
    <property type="match status" value="1"/>
</dbReference>
<evidence type="ECO:0000256" key="1">
    <source>
        <dbReference type="ARBA" id="ARBA00004635"/>
    </source>
</evidence>
<gene>
    <name evidence="10" type="ORF">ACFOZ1_04735</name>
</gene>
<dbReference type="InterPro" id="IPR057336">
    <property type="entry name" value="GerAC_N"/>
</dbReference>
<keyword evidence="6" id="KW-0564">Palmitate</keyword>
<evidence type="ECO:0000313" key="11">
    <source>
        <dbReference type="Proteomes" id="UP001595880"/>
    </source>
</evidence>
<evidence type="ECO:0000256" key="7">
    <source>
        <dbReference type="ARBA" id="ARBA00023288"/>
    </source>
</evidence>
<evidence type="ECO:0000256" key="2">
    <source>
        <dbReference type="ARBA" id="ARBA00007886"/>
    </source>
</evidence>
<dbReference type="Pfam" id="PF05504">
    <property type="entry name" value="Spore_GerAC"/>
    <property type="match status" value="1"/>
</dbReference>
<dbReference type="InterPro" id="IPR008844">
    <property type="entry name" value="Spore_GerAC-like"/>
</dbReference>